<gene>
    <name evidence="5" type="ORF">M0813_23437</name>
</gene>
<evidence type="ECO:0000256" key="3">
    <source>
        <dbReference type="ARBA" id="ARBA00023274"/>
    </source>
</evidence>
<dbReference type="SUPFAM" id="SSF52047">
    <property type="entry name" value="RNI-like"/>
    <property type="match status" value="2"/>
</dbReference>
<dbReference type="Gene3D" id="3.80.10.10">
    <property type="entry name" value="Ribonuclease Inhibitor"/>
    <property type="match status" value="1"/>
</dbReference>
<comment type="caution">
    <text evidence="5">The sequence shown here is derived from an EMBL/GenBank/DDBJ whole genome shotgun (WGS) entry which is preliminary data.</text>
</comment>
<keyword evidence="3" id="KW-0687">Ribonucleoprotein</keyword>
<dbReference type="InterPro" id="IPR001141">
    <property type="entry name" value="Ribosomal_eL27"/>
</dbReference>
<dbReference type="PANTHER" id="PTHR10497">
    <property type="entry name" value="60S RIBOSOMAL PROTEIN L27"/>
    <property type="match status" value="1"/>
</dbReference>
<proteinExistence type="inferred from homology"/>
<feature type="compositionally biased region" description="Basic residues" evidence="4">
    <location>
        <begin position="237"/>
        <end position="247"/>
    </location>
</feature>
<feature type="region of interest" description="Disordered" evidence="4">
    <location>
        <begin position="883"/>
        <end position="922"/>
    </location>
</feature>
<dbReference type="Gene3D" id="2.30.30.770">
    <property type="match status" value="1"/>
</dbReference>
<accession>A0ABQ8Y912</accession>
<feature type="region of interest" description="Disordered" evidence="4">
    <location>
        <begin position="182"/>
        <end position="247"/>
    </location>
</feature>
<feature type="compositionally biased region" description="Basic and acidic residues" evidence="4">
    <location>
        <begin position="182"/>
        <end position="196"/>
    </location>
</feature>
<dbReference type="Pfam" id="PF13516">
    <property type="entry name" value="LRR_6"/>
    <property type="match status" value="2"/>
</dbReference>
<sequence length="1206" mass="140619">MSLSASIRTMNLEDRTEVNSLLEKKFENIQQMTWVRVKDPSHNKKIKNLILILTEFRIFTISKNSMKKYKISSNVHLFDLQKIIRHKFDHFEVHFQKSIPLDIYSDQTDDLIGTIYKVYSPLVYCFPERNFFEFQGDFKKKEVNFSLPLGGFEINYRAWCNYFERHVKEDLVSTINKEMIKKRDNKEKENGKEQKNGNENGKLKKDKRKDKGKGKGKGNKPKKKNNNKKTSTNPIKKPNKIRHKTQKQRKEFDFGLFKDNFPKSPKRYDFWPLCTSLKYNDYFTSITIDNFPSTNSLLSDFSAVVVSNRVLKKIKCTNMLISEGFDMIGKALYNNPTIPLSHLDFSGNTMSDRSIQYFAKGLQSMENGLRYFSLENNNLNQKSITTLLNTLVQNKNHHSIKYLNLSGNRFGKRGSIAFSDFCKETQGTENSLSSLLLKNCHLKIITIMNSLYHYFKNNKMKILDLSYNKFSKKDVISLQPFCQSIIQLNRLKLIQCSLKNDLVSLVLHSILTNDMLKKCVFEASRNKIGSQGGKDIGDVLKNNSKSNSLNGLILDDCELGSVGIGYVCYGVLLLDNLRKLSISRNLVKDNSIKSNDLYENIQKISSLFNHSNLLYLRIRGNNKYQISLNSQQSIVFFRPLAHIKKLKILDLTGNHFGAKVFENFCESINNPSCQLKSCLFDGNDLDLSSIRKFFSSLNLNNSIFKINWPEKDIYNFLNSDIKKKKIIKYKKKFSLLKRQIEEKLNSNNHGEKLPTISPDLESISEMIKILNKNSKNDDHNNNNQNNNNQNNNNQNNNNQNNLPIKPVIKRRTTFINVKVLRQTENEQSVKNDINSNEGNENISENNMHYEDIFHINKKYENQKTLPRIKKKVDILQENEINQNIKDENKNDTGNNNDTNTKNENENENEFLEEEGRVSSHTDVQNWERELLNQNKPEKEMYKQGIVNDNDDVYQDKDYYKQETENILKHKNGEILKKKHQINEKGSDRNYQTKDKNIENDISLPPPLPRRTVLNTVKFEKKNNLLPRFGEQENGVDLNQRITIKINDLLQTRVDTYFEKILLHNEENGITPKRYKQKKAVILLRGRFAGRKAVVIQNWDEANPKGYNFPHCLVVGIDHYPKKINRQMKKRQKARRSTVKPFVKVVNQAHLMPTRYNISLNVSKKKANLKLFGDVSTRSEMKKELKKALTKKYLNGKNKWLFTKLRF</sequence>
<protein>
    <submittedName>
        <fullName evidence="5">60S ribosomal protein L27</fullName>
    </submittedName>
</protein>
<feature type="region of interest" description="Disordered" evidence="4">
    <location>
        <begin position="773"/>
        <end position="806"/>
    </location>
</feature>
<evidence type="ECO:0000313" key="5">
    <source>
        <dbReference type="EMBL" id="KAJ6241246.1"/>
    </source>
</evidence>
<name>A0ABQ8Y912_9EUKA</name>
<dbReference type="CDD" id="cd06090">
    <property type="entry name" value="KOW_RPL27"/>
    <property type="match status" value="1"/>
</dbReference>
<organism evidence="5 6">
    <name type="scientific">Anaeramoeba flamelloides</name>
    <dbReference type="NCBI Taxonomy" id="1746091"/>
    <lineage>
        <taxon>Eukaryota</taxon>
        <taxon>Metamonada</taxon>
        <taxon>Anaeramoebidae</taxon>
        <taxon>Anaeramoeba</taxon>
    </lineage>
</organism>
<dbReference type="InterPro" id="IPR008991">
    <property type="entry name" value="Translation_prot_SH3-like_sf"/>
</dbReference>
<evidence type="ECO:0000256" key="2">
    <source>
        <dbReference type="ARBA" id="ARBA00022980"/>
    </source>
</evidence>
<feature type="compositionally biased region" description="Basic residues" evidence="4">
    <location>
        <begin position="204"/>
        <end position="227"/>
    </location>
</feature>
<dbReference type="InterPro" id="IPR041991">
    <property type="entry name" value="Ribosomal_eL27_KOW"/>
</dbReference>
<reference evidence="5" key="1">
    <citation type="submission" date="2022-08" db="EMBL/GenBank/DDBJ databases">
        <title>Novel sulfate-reducing endosymbionts in the free-living metamonad Anaeramoeba.</title>
        <authorList>
            <person name="Jerlstrom-Hultqvist J."/>
            <person name="Cepicka I."/>
            <person name="Gallot-Lavallee L."/>
            <person name="Salas-Leiva D."/>
            <person name="Curtis B.A."/>
            <person name="Zahonova K."/>
            <person name="Pipaliya S."/>
            <person name="Dacks J."/>
            <person name="Roger A.J."/>
        </authorList>
    </citation>
    <scope>NUCLEOTIDE SEQUENCE</scope>
    <source>
        <strain evidence="5">Schooner1</strain>
    </source>
</reference>
<evidence type="ECO:0000256" key="4">
    <source>
        <dbReference type="SAM" id="MobiDB-lite"/>
    </source>
</evidence>
<evidence type="ECO:0000313" key="6">
    <source>
        <dbReference type="Proteomes" id="UP001150062"/>
    </source>
</evidence>
<comment type="similarity">
    <text evidence="1">Belongs to the eukaryotic ribosomal protein eL27 family.</text>
</comment>
<dbReference type="EMBL" id="JAOAOG010000195">
    <property type="protein sequence ID" value="KAJ6241246.1"/>
    <property type="molecule type" value="Genomic_DNA"/>
</dbReference>
<dbReference type="Pfam" id="PF01777">
    <property type="entry name" value="Ribosomal_L27e"/>
    <property type="match status" value="1"/>
</dbReference>
<keyword evidence="6" id="KW-1185">Reference proteome</keyword>
<feature type="compositionally biased region" description="Low complexity" evidence="4">
    <location>
        <begin position="891"/>
        <end position="901"/>
    </location>
</feature>
<dbReference type="InterPro" id="IPR038655">
    <property type="entry name" value="Ribosomal_eL27_sf"/>
</dbReference>
<dbReference type="Proteomes" id="UP001150062">
    <property type="component" value="Unassembled WGS sequence"/>
</dbReference>
<evidence type="ECO:0000256" key="1">
    <source>
        <dbReference type="ARBA" id="ARBA00009124"/>
    </source>
</evidence>
<keyword evidence="2 5" id="KW-0689">Ribosomal protein</keyword>
<dbReference type="SUPFAM" id="SSF50104">
    <property type="entry name" value="Translation proteins SH3-like domain"/>
    <property type="match status" value="1"/>
</dbReference>
<dbReference type="InterPro" id="IPR032675">
    <property type="entry name" value="LRR_dom_sf"/>
</dbReference>
<dbReference type="GO" id="GO:0005840">
    <property type="term" value="C:ribosome"/>
    <property type="evidence" value="ECO:0007669"/>
    <property type="project" value="UniProtKB-KW"/>
</dbReference>
<feature type="compositionally biased region" description="Basic and acidic residues" evidence="4">
    <location>
        <begin position="913"/>
        <end position="922"/>
    </location>
</feature>
<feature type="compositionally biased region" description="Low complexity" evidence="4">
    <location>
        <begin position="781"/>
        <end position="801"/>
    </location>
</feature>
<dbReference type="InterPro" id="IPR001611">
    <property type="entry name" value="Leu-rich_rpt"/>
</dbReference>